<reference evidence="10" key="1">
    <citation type="submission" date="2021-07" db="EMBL/GenBank/DDBJ databases">
        <title>Genome Resource of American Ginseng Black Spot Pathogen Alternaria panax.</title>
        <authorList>
            <person name="Qiu C."/>
            <person name="Wang W."/>
            <person name="Liu Z."/>
        </authorList>
    </citation>
    <scope>NUCLEOTIDE SEQUENCE</scope>
    <source>
        <strain evidence="10">BNCC115425</strain>
    </source>
</reference>
<dbReference type="AlphaFoldDB" id="A0AAD4NP73"/>
<feature type="transmembrane region" description="Helical" evidence="8">
    <location>
        <begin position="324"/>
        <end position="349"/>
    </location>
</feature>
<dbReference type="InterPro" id="IPR004841">
    <property type="entry name" value="AA-permease/SLC12A_dom"/>
</dbReference>
<dbReference type="Proteomes" id="UP001199106">
    <property type="component" value="Unassembled WGS sequence"/>
</dbReference>
<evidence type="ECO:0000259" key="9">
    <source>
        <dbReference type="Pfam" id="PF00324"/>
    </source>
</evidence>
<evidence type="ECO:0000256" key="7">
    <source>
        <dbReference type="SAM" id="MobiDB-lite"/>
    </source>
</evidence>
<dbReference type="Pfam" id="PF00324">
    <property type="entry name" value="AA_permease"/>
    <property type="match status" value="1"/>
</dbReference>
<dbReference type="GO" id="GO:0016020">
    <property type="term" value="C:membrane"/>
    <property type="evidence" value="ECO:0007669"/>
    <property type="project" value="UniProtKB-SubCell"/>
</dbReference>
<protein>
    <submittedName>
        <fullName evidence="10">Arginine permease</fullName>
    </submittedName>
</protein>
<feature type="transmembrane region" description="Helical" evidence="8">
    <location>
        <begin position="69"/>
        <end position="88"/>
    </location>
</feature>
<dbReference type="PANTHER" id="PTHR43341">
    <property type="entry name" value="AMINO ACID PERMEASE"/>
    <property type="match status" value="1"/>
</dbReference>
<feature type="compositionally biased region" description="Polar residues" evidence="7">
    <location>
        <begin position="10"/>
        <end position="19"/>
    </location>
</feature>
<feature type="transmembrane region" description="Helical" evidence="8">
    <location>
        <begin position="444"/>
        <end position="464"/>
    </location>
</feature>
<evidence type="ECO:0000256" key="3">
    <source>
        <dbReference type="ARBA" id="ARBA00022692"/>
    </source>
</evidence>
<proteinExistence type="predicted"/>
<feature type="transmembrane region" description="Helical" evidence="8">
    <location>
        <begin position="370"/>
        <end position="388"/>
    </location>
</feature>
<evidence type="ECO:0000256" key="1">
    <source>
        <dbReference type="ARBA" id="ARBA00004141"/>
    </source>
</evidence>
<evidence type="ECO:0000313" key="11">
    <source>
        <dbReference type="Proteomes" id="UP001199106"/>
    </source>
</evidence>
<feature type="transmembrane region" description="Helical" evidence="8">
    <location>
        <begin position="271"/>
        <end position="292"/>
    </location>
</feature>
<keyword evidence="4" id="KW-0029">Amino-acid transport</keyword>
<organism evidence="10 11">
    <name type="scientific">Alternaria panax</name>
    <dbReference type="NCBI Taxonomy" id="48097"/>
    <lineage>
        <taxon>Eukaryota</taxon>
        <taxon>Fungi</taxon>
        <taxon>Dikarya</taxon>
        <taxon>Ascomycota</taxon>
        <taxon>Pezizomycotina</taxon>
        <taxon>Dothideomycetes</taxon>
        <taxon>Pleosporomycetidae</taxon>
        <taxon>Pleosporales</taxon>
        <taxon>Pleosporineae</taxon>
        <taxon>Pleosporaceae</taxon>
        <taxon>Alternaria</taxon>
        <taxon>Alternaria sect. Panax</taxon>
    </lineage>
</organism>
<feature type="transmembrane region" description="Helical" evidence="8">
    <location>
        <begin position="394"/>
        <end position="423"/>
    </location>
</feature>
<feature type="compositionally biased region" description="Basic and acidic residues" evidence="7">
    <location>
        <begin position="570"/>
        <end position="580"/>
    </location>
</feature>
<evidence type="ECO:0000256" key="5">
    <source>
        <dbReference type="ARBA" id="ARBA00022989"/>
    </source>
</evidence>
<dbReference type="PANTHER" id="PTHR43341:SF39">
    <property type="entry name" value="AMINO ACID TRANSPORTER (EUROFUNG)-RELATED"/>
    <property type="match status" value="1"/>
</dbReference>
<feature type="region of interest" description="Disordered" evidence="7">
    <location>
        <begin position="1"/>
        <end position="22"/>
    </location>
</feature>
<feature type="transmembrane region" description="Helical" evidence="8">
    <location>
        <begin position="476"/>
        <end position="496"/>
    </location>
</feature>
<keyword evidence="6 8" id="KW-0472">Membrane</keyword>
<dbReference type="EMBL" id="JAANER010000004">
    <property type="protein sequence ID" value="KAG9191317.1"/>
    <property type="molecule type" value="Genomic_DNA"/>
</dbReference>
<keyword evidence="3 8" id="KW-0812">Transmembrane</keyword>
<dbReference type="GO" id="GO:0015171">
    <property type="term" value="F:amino acid transmembrane transporter activity"/>
    <property type="evidence" value="ECO:0007669"/>
    <property type="project" value="TreeGrafter"/>
</dbReference>
<name>A0AAD4NP73_9PLEO</name>
<feature type="compositionally biased region" description="Acidic residues" evidence="7">
    <location>
        <begin position="554"/>
        <end position="569"/>
    </location>
</feature>
<evidence type="ECO:0000256" key="2">
    <source>
        <dbReference type="ARBA" id="ARBA00022448"/>
    </source>
</evidence>
<evidence type="ECO:0000313" key="10">
    <source>
        <dbReference type="EMBL" id="KAG9191317.1"/>
    </source>
</evidence>
<feature type="transmembrane region" description="Helical" evidence="8">
    <location>
        <begin position="150"/>
        <end position="171"/>
    </location>
</feature>
<gene>
    <name evidence="10" type="ORF">G6011_09405</name>
</gene>
<accession>A0AAD4NP73</accession>
<feature type="region of interest" description="Disordered" evidence="7">
    <location>
        <begin position="554"/>
        <end position="588"/>
    </location>
</feature>
<feature type="transmembrane region" description="Helical" evidence="8">
    <location>
        <begin position="177"/>
        <end position="200"/>
    </location>
</feature>
<evidence type="ECO:0000256" key="4">
    <source>
        <dbReference type="ARBA" id="ARBA00022970"/>
    </source>
</evidence>
<sequence length="588" mass="64227">MDLPKKDASQLAQTSASNSDVEDGAIGTTYEVKRDLGRRHINMIAIAGMIGTGLFLASGQAIATAGPVGALLGYLCMGLIACGVALSAGEMSAFMPVTGGFVRHATRFVQPALGIATGWNFWYTMAITAPAELAAAATLINFWDNSINPAVWYSVFIVIIVVINFCGVKVYGESEVFFAALKILLIVGLIIAGLVVNLGGSPSGDRIGFRYWKNPGPFNEYIVPGNTGKFLGFWSSLISAAYSYANIQVVAIAGAETKNPRVIIPNAIRMTFWRVLIFYVVSILIVGMLVPYNDPNLGIATGDAQQSPFVIAFQRAGINVLPSIINAIVCTSAFSCGSACVFLASRTLYGLAEDGQAPRILLRTNRFGTPYLAIGASLIFMPLVYLSLGSNSSVVFGWFVNITTIAGLIGWLVIEITYLRFYYALKVQGISRDRLAYKSPMQPYLAWVTGGALILVIFFSGYSVFFPGRWSVSTFLTYYIDIAIFIFLWIAGFCYARSGIIKLQDVDLSEIAEVDYEKAEILNSVEQIRLPREQRWAFGSAGGLKFVDAHDWLGEDNETKEEEEEEEEYELSKEIEDASKQESGMQRM</sequence>
<comment type="subcellular location">
    <subcellularLocation>
        <location evidence="1">Membrane</location>
        <topology evidence="1">Multi-pass membrane protein</topology>
    </subcellularLocation>
</comment>
<keyword evidence="11" id="KW-1185">Reference proteome</keyword>
<feature type="transmembrane region" description="Helical" evidence="8">
    <location>
        <begin position="40"/>
        <end position="57"/>
    </location>
</feature>
<feature type="domain" description="Amino acid permease/ SLC12A" evidence="9">
    <location>
        <begin position="40"/>
        <end position="499"/>
    </location>
</feature>
<evidence type="ECO:0000256" key="6">
    <source>
        <dbReference type="ARBA" id="ARBA00023136"/>
    </source>
</evidence>
<feature type="transmembrane region" description="Helical" evidence="8">
    <location>
        <begin position="121"/>
        <end position="143"/>
    </location>
</feature>
<dbReference type="FunFam" id="1.20.1740.10:FF:000006">
    <property type="entry name" value="General amino acid permease"/>
    <property type="match status" value="1"/>
</dbReference>
<comment type="caution">
    <text evidence="10">The sequence shown here is derived from an EMBL/GenBank/DDBJ whole genome shotgun (WGS) entry which is preliminary data.</text>
</comment>
<dbReference type="Gene3D" id="1.20.1740.10">
    <property type="entry name" value="Amino acid/polyamine transporter I"/>
    <property type="match status" value="1"/>
</dbReference>
<keyword evidence="2" id="KW-0813">Transport</keyword>
<evidence type="ECO:0000256" key="8">
    <source>
        <dbReference type="SAM" id="Phobius"/>
    </source>
</evidence>
<dbReference type="InterPro" id="IPR050524">
    <property type="entry name" value="APC_YAT"/>
</dbReference>
<keyword evidence="5 8" id="KW-1133">Transmembrane helix</keyword>